<sequence>MKYTDIIGTNLKSDFLVDLFETYDVEVIYMYDRNHEDMEDEYRCSIEEMGLEFIFDNNQNLKTLFLNIVNHSGYNPFEGEDPRNSNFTSINEVIEYAKNNSLKYKFREAGTEFIFGKIPEWAKVFYGNYSVHYKFENKTLFGVTIQIESRCFCKLVLTNFS</sequence>
<organism evidence="1 2">
    <name type="scientific">Lentisphaera araneosa HTCC2155</name>
    <dbReference type="NCBI Taxonomy" id="313628"/>
    <lineage>
        <taxon>Bacteria</taxon>
        <taxon>Pseudomonadati</taxon>
        <taxon>Lentisphaerota</taxon>
        <taxon>Lentisphaeria</taxon>
        <taxon>Lentisphaerales</taxon>
        <taxon>Lentisphaeraceae</taxon>
        <taxon>Lentisphaera</taxon>
    </lineage>
</organism>
<comment type="caution">
    <text evidence="1">The sequence shown here is derived from an EMBL/GenBank/DDBJ whole genome shotgun (WGS) entry which is preliminary data.</text>
</comment>
<dbReference type="AlphaFoldDB" id="A6DSX2"/>
<dbReference type="eggNOG" id="ENOG502ZNQB">
    <property type="taxonomic scope" value="Bacteria"/>
</dbReference>
<dbReference type="OrthoDB" id="9153727at2"/>
<proteinExistence type="predicted"/>
<dbReference type="EMBL" id="ABCK01000033">
    <property type="protein sequence ID" value="EDM25262.1"/>
    <property type="molecule type" value="Genomic_DNA"/>
</dbReference>
<protein>
    <submittedName>
        <fullName evidence="1">Uncharacterized protein</fullName>
    </submittedName>
</protein>
<gene>
    <name evidence="1" type="ORF">LNTAR_24823</name>
</gene>
<reference evidence="1 2" key="1">
    <citation type="journal article" date="2010" name="J. Bacteriol.">
        <title>Genome sequence of Lentisphaera araneosa HTCC2155T, the type species of the order Lentisphaerales in the phylum Lentisphaerae.</title>
        <authorList>
            <person name="Thrash J.C."/>
            <person name="Cho J.C."/>
            <person name="Vergin K.L."/>
            <person name="Morris R.M."/>
            <person name="Giovannoni S.J."/>
        </authorList>
    </citation>
    <scope>NUCLEOTIDE SEQUENCE [LARGE SCALE GENOMIC DNA]</scope>
    <source>
        <strain evidence="1 2">HTCC2155</strain>
    </source>
</reference>
<evidence type="ECO:0000313" key="2">
    <source>
        <dbReference type="Proteomes" id="UP000004947"/>
    </source>
</evidence>
<dbReference type="Proteomes" id="UP000004947">
    <property type="component" value="Unassembled WGS sequence"/>
</dbReference>
<dbReference type="RefSeq" id="WP_007280930.1">
    <property type="nucleotide sequence ID" value="NZ_ABCK01000033.1"/>
</dbReference>
<keyword evidence="2" id="KW-1185">Reference proteome</keyword>
<accession>A6DSX2</accession>
<evidence type="ECO:0000313" key="1">
    <source>
        <dbReference type="EMBL" id="EDM25262.1"/>
    </source>
</evidence>
<name>A6DSX2_9BACT</name>